<dbReference type="OrthoDB" id="2393577at2759"/>
<name>A0A8H4AAC5_GIGMA</name>
<dbReference type="Proteomes" id="UP000439903">
    <property type="component" value="Unassembled WGS sequence"/>
</dbReference>
<feature type="compositionally biased region" description="Low complexity" evidence="1">
    <location>
        <begin position="181"/>
        <end position="191"/>
    </location>
</feature>
<evidence type="ECO:0000313" key="2">
    <source>
        <dbReference type="EMBL" id="KAF0474121.1"/>
    </source>
</evidence>
<protein>
    <submittedName>
        <fullName evidence="2">Uncharacterized protein</fullName>
    </submittedName>
</protein>
<feature type="region of interest" description="Disordered" evidence="1">
    <location>
        <begin position="177"/>
        <end position="196"/>
    </location>
</feature>
<accession>A0A8H4AAC5</accession>
<keyword evidence="3" id="KW-1185">Reference proteome</keyword>
<evidence type="ECO:0000313" key="3">
    <source>
        <dbReference type="Proteomes" id="UP000439903"/>
    </source>
</evidence>
<dbReference type="EMBL" id="WTPW01000858">
    <property type="protein sequence ID" value="KAF0474121.1"/>
    <property type="molecule type" value="Genomic_DNA"/>
</dbReference>
<feature type="compositionally biased region" description="Pro residues" evidence="1">
    <location>
        <begin position="240"/>
        <end position="249"/>
    </location>
</feature>
<gene>
    <name evidence="2" type="ORF">F8M41_024776</name>
</gene>
<reference evidence="2 3" key="1">
    <citation type="journal article" date="2019" name="Environ. Microbiol.">
        <title>At the nexus of three kingdoms: the genome of the mycorrhizal fungus Gigaspora margarita provides insights into plant, endobacterial and fungal interactions.</title>
        <authorList>
            <person name="Venice F."/>
            <person name="Ghignone S."/>
            <person name="Salvioli di Fossalunga A."/>
            <person name="Amselem J."/>
            <person name="Novero M."/>
            <person name="Xianan X."/>
            <person name="Sedzielewska Toro K."/>
            <person name="Morin E."/>
            <person name="Lipzen A."/>
            <person name="Grigoriev I.V."/>
            <person name="Henrissat B."/>
            <person name="Martin F.M."/>
            <person name="Bonfante P."/>
        </authorList>
    </citation>
    <scope>NUCLEOTIDE SEQUENCE [LARGE SCALE GENOMIC DNA]</scope>
    <source>
        <strain evidence="2 3">BEG34</strain>
    </source>
</reference>
<dbReference type="AlphaFoldDB" id="A0A8H4AAC5"/>
<feature type="compositionally biased region" description="Low complexity" evidence="1">
    <location>
        <begin position="281"/>
        <end position="292"/>
    </location>
</feature>
<organism evidence="2 3">
    <name type="scientific">Gigaspora margarita</name>
    <dbReference type="NCBI Taxonomy" id="4874"/>
    <lineage>
        <taxon>Eukaryota</taxon>
        <taxon>Fungi</taxon>
        <taxon>Fungi incertae sedis</taxon>
        <taxon>Mucoromycota</taxon>
        <taxon>Glomeromycotina</taxon>
        <taxon>Glomeromycetes</taxon>
        <taxon>Diversisporales</taxon>
        <taxon>Gigasporaceae</taxon>
        <taxon>Gigaspora</taxon>
    </lineage>
</organism>
<evidence type="ECO:0000256" key="1">
    <source>
        <dbReference type="SAM" id="MobiDB-lite"/>
    </source>
</evidence>
<sequence length="340" mass="39248">MNGLRKLNSLIRSKKHKRKIRSVYIYTPLPNNKIGYIIEYRRSDFSDIFYYKYKKNADDTLTKYGYLISDPGIGFGHNNSNRTKTNGNKGLWANKDKDCVFYQTVADKTQIELEYRWMSEIRKKGRLEIYQNDDDENNHNNEWVDVMQHNNKVYICDNIQRRRVAEVLEKFDNNYVDDKLSTSTSTSTSTSQDFSKDLRLPHLETVGISQSKKILNRPTCTTAPSDNDPSSDATSEFSPPTTPTTPPSSPSEMYSAVKPNGLLNMNIRQRHQRVSSKDSTKSTSSKNSQTNNVIKPRKIVHLSHPKFSRKPPLVHTFDPEDSLVFKNCRCEHCIIGQYNE</sequence>
<comment type="caution">
    <text evidence="2">The sequence shown here is derived from an EMBL/GenBank/DDBJ whole genome shotgun (WGS) entry which is preliminary data.</text>
</comment>
<feature type="region of interest" description="Disordered" evidence="1">
    <location>
        <begin position="270"/>
        <end position="295"/>
    </location>
</feature>
<feature type="region of interest" description="Disordered" evidence="1">
    <location>
        <begin position="209"/>
        <end position="254"/>
    </location>
</feature>
<proteinExistence type="predicted"/>
<feature type="compositionally biased region" description="Polar residues" evidence="1">
    <location>
        <begin position="209"/>
        <end position="237"/>
    </location>
</feature>